<dbReference type="EC" id="2.7.11.1" evidence="1"/>
<accession>A0A517MLF8</accession>
<dbReference type="InterPro" id="IPR008271">
    <property type="entry name" value="Ser/Thr_kinase_AS"/>
</dbReference>
<evidence type="ECO:0000256" key="7">
    <source>
        <dbReference type="PROSITE-ProRule" id="PRU10141"/>
    </source>
</evidence>
<dbReference type="InterPro" id="IPR000719">
    <property type="entry name" value="Prot_kinase_dom"/>
</dbReference>
<name>A0A517MLF8_9BACT</name>
<feature type="transmembrane region" description="Helical" evidence="9">
    <location>
        <begin position="416"/>
        <end position="440"/>
    </location>
</feature>
<dbReference type="PANTHER" id="PTHR43289:SF34">
    <property type="entry name" value="SERINE_THREONINE-PROTEIN KINASE YBDM-RELATED"/>
    <property type="match status" value="1"/>
</dbReference>
<dbReference type="InterPro" id="IPR017441">
    <property type="entry name" value="Protein_kinase_ATP_BS"/>
</dbReference>
<keyword evidence="2" id="KW-0723">Serine/threonine-protein kinase</keyword>
<keyword evidence="9" id="KW-0472">Membrane</keyword>
<evidence type="ECO:0000256" key="6">
    <source>
        <dbReference type="ARBA" id="ARBA00022840"/>
    </source>
</evidence>
<dbReference type="PROSITE" id="PS00108">
    <property type="entry name" value="PROTEIN_KINASE_ST"/>
    <property type="match status" value="1"/>
</dbReference>
<keyword evidence="3 11" id="KW-0808">Transferase</keyword>
<evidence type="ECO:0000256" key="2">
    <source>
        <dbReference type="ARBA" id="ARBA00022527"/>
    </source>
</evidence>
<dbReference type="InterPro" id="IPR011009">
    <property type="entry name" value="Kinase-like_dom_sf"/>
</dbReference>
<dbReference type="EMBL" id="CP036262">
    <property type="protein sequence ID" value="QDS95724.1"/>
    <property type="molecule type" value="Genomic_DNA"/>
</dbReference>
<evidence type="ECO:0000256" key="8">
    <source>
        <dbReference type="SAM" id="MobiDB-lite"/>
    </source>
</evidence>
<keyword evidence="4 7" id="KW-0547">Nucleotide-binding</keyword>
<dbReference type="GO" id="GO:0004674">
    <property type="term" value="F:protein serine/threonine kinase activity"/>
    <property type="evidence" value="ECO:0007669"/>
    <property type="project" value="UniProtKB-KW"/>
</dbReference>
<dbReference type="Gene3D" id="3.30.200.20">
    <property type="entry name" value="Phosphorylase Kinase, domain 1"/>
    <property type="match status" value="1"/>
</dbReference>
<keyword evidence="9" id="KW-1133">Transmembrane helix</keyword>
<dbReference type="GO" id="GO:0005524">
    <property type="term" value="F:ATP binding"/>
    <property type="evidence" value="ECO:0007669"/>
    <property type="project" value="UniProtKB-UniRule"/>
</dbReference>
<dbReference type="AlphaFoldDB" id="A0A517MLF8"/>
<dbReference type="FunFam" id="1.10.510.10:FF:000021">
    <property type="entry name" value="Serine/threonine protein kinase"/>
    <property type="match status" value="1"/>
</dbReference>
<feature type="domain" description="Protein kinase" evidence="10">
    <location>
        <begin position="87"/>
        <end position="391"/>
    </location>
</feature>
<evidence type="ECO:0000256" key="5">
    <source>
        <dbReference type="ARBA" id="ARBA00022777"/>
    </source>
</evidence>
<feature type="region of interest" description="Disordered" evidence="8">
    <location>
        <begin position="186"/>
        <end position="213"/>
    </location>
</feature>
<dbReference type="PROSITE" id="PS00107">
    <property type="entry name" value="PROTEIN_KINASE_ATP"/>
    <property type="match status" value="1"/>
</dbReference>
<keyword evidence="5 11" id="KW-0418">Kinase</keyword>
<evidence type="ECO:0000259" key="10">
    <source>
        <dbReference type="PROSITE" id="PS50011"/>
    </source>
</evidence>
<dbReference type="OrthoDB" id="6111975at2"/>
<evidence type="ECO:0000256" key="9">
    <source>
        <dbReference type="SAM" id="Phobius"/>
    </source>
</evidence>
<feature type="compositionally biased region" description="Gly residues" evidence="8">
    <location>
        <begin position="671"/>
        <end position="700"/>
    </location>
</feature>
<feature type="region of interest" description="Disordered" evidence="8">
    <location>
        <begin position="654"/>
        <end position="734"/>
    </location>
</feature>
<dbReference type="RefSeq" id="WP_145353969.1">
    <property type="nucleotide sequence ID" value="NZ_CP036262.1"/>
</dbReference>
<keyword evidence="6 7" id="KW-0067">ATP-binding</keyword>
<feature type="binding site" evidence="7">
    <location>
        <position position="116"/>
    </location>
    <ligand>
        <name>ATP</name>
        <dbReference type="ChEBI" id="CHEBI:30616"/>
    </ligand>
</feature>
<reference evidence="11 12" key="1">
    <citation type="submission" date="2019-02" db="EMBL/GenBank/DDBJ databases">
        <title>Deep-cultivation of Planctomycetes and their phenomic and genomic characterization uncovers novel biology.</title>
        <authorList>
            <person name="Wiegand S."/>
            <person name="Jogler M."/>
            <person name="Boedeker C."/>
            <person name="Pinto D."/>
            <person name="Vollmers J."/>
            <person name="Rivas-Marin E."/>
            <person name="Kohn T."/>
            <person name="Peeters S.H."/>
            <person name="Heuer A."/>
            <person name="Rast P."/>
            <person name="Oberbeckmann S."/>
            <person name="Bunk B."/>
            <person name="Jeske O."/>
            <person name="Meyerdierks A."/>
            <person name="Storesund J.E."/>
            <person name="Kallscheuer N."/>
            <person name="Luecker S."/>
            <person name="Lage O.M."/>
            <person name="Pohl T."/>
            <person name="Merkel B.J."/>
            <person name="Hornburger P."/>
            <person name="Mueller R.-W."/>
            <person name="Bruemmer F."/>
            <person name="Labrenz M."/>
            <person name="Spormann A.M."/>
            <person name="Op den Camp H."/>
            <person name="Overmann J."/>
            <person name="Amann R."/>
            <person name="Jetten M.S.M."/>
            <person name="Mascher T."/>
            <person name="Medema M.H."/>
            <person name="Devos D.P."/>
            <person name="Kaster A.-K."/>
            <person name="Ovreas L."/>
            <person name="Rohde M."/>
            <person name="Galperin M.Y."/>
            <person name="Jogler C."/>
        </authorList>
    </citation>
    <scope>NUCLEOTIDE SEQUENCE [LARGE SCALE GENOMIC DNA]</scope>
    <source>
        <strain evidence="11 12">FF011L</strain>
    </source>
</reference>
<evidence type="ECO:0000313" key="11">
    <source>
        <dbReference type="EMBL" id="QDS95724.1"/>
    </source>
</evidence>
<evidence type="ECO:0000256" key="3">
    <source>
        <dbReference type="ARBA" id="ARBA00022679"/>
    </source>
</evidence>
<dbReference type="Gene3D" id="1.10.510.10">
    <property type="entry name" value="Transferase(Phosphotransferase) domain 1"/>
    <property type="match status" value="1"/>
</dbReference>
<keyword evidence="12" id="KW-1185">Reference proteome</keyword>
<proteinExistence type="predicted"/>
<dbReference type="Proteomes" id="UP000320672">
    <property type="component" value="Chromosome"/>
</dbReference>
<dbReference type="Pfam" id="PF00069">
    <property type="entry name" value="Pkinase"/>
    <property type="match status" value="1"/>
</dbReference>
<dbReference type="KEGG" id="rml:FF011L_45240"/>
<dbReference type="SMART" id="SM00220">
    <property type="entry name" value="S_TKc"/>
    <property type="match status" value="1"/>
</dbReference>
<keyword evidence="9" id="KW-0812">Transmembrane</keyword>
<dbReference type="SUPFAM" id="SSF56112">
    <property type="entry name" value="Protein kinase-like (PK-like)"/>
    <property type="match status" value="1"/>
</dbReference>
<protein>
    <recommendedName>
        <fullName evidence="1">non-specific serine/threonine protein kinase</fullName>
        <ecNumber evidence="1">2.7.11.1</ecNumber>
    </recommendedName>
</protein>
<evidence type="ECO:0000256" key="4">
    <source>
        <dbReference type="ARBA" id="ARBA00022741"/>
    </source>
</evidence>
<feature type="compositionally biased region" description="Basic and acidic residues" evidence="8">
    <location>
        <begin position="186"/>
        <end position="203"/>
    </location>
</feature>
<organism evidence="11 12">
    <name type="scientific">Roseimaritima multifibrata</name>
    <dbReference type="NCBI Taxonomy" id="1930274"/>
    <lineage>
        <taxon>Bacteria</taxon>
        <taxon>Pseudomonadati</taxon>
        <taxon>Planctomycetota</taxon>
        <taxon>Planctomycetia</taxon>
        <taxon>Pirellulales</taxon>
        <taxon>Pirellulaceae</taxon>
        <taxon>Roseimaritima</taxon>
    </lineage>
</organism>
<evidence type="ECO:0000313" key="12">
    <source>
        <dbReference type="Proteomes" id="UP000320672"/>
    </source>
</evidence>
<dbReference type="PANTHER" id="PTHR43289">
    <property type="entry name" value="MITOGEN-ACTIVATED PROTEIN KINASE KINASE KINASE 20-RELATED"/>
    <property type="match status" value="1"/>
</dbReference>
<sequence>MSTSDETDDAGVVAAVKNYMVMLDGGKAPPLEDFLLQHAAIAEELRPALEGLAFVHKAADPKPDPPGASSSITAPDAEFTAKPIGDFQIVGELGRGGMGVVYEAVQLSLGRHVALKVLPFASGLDEVRLQRFRNEAHAAAALHHTNIVPVYAVGSDRGVHYYAMQLIDGSTLAELIEHMRAANRLTPDRSDQTRSGMESKPRGQETFVRHSTVLSSSQSERKRYYRKVVHMAHQAATALQHAHQYGVIHRDIKPANLLLDSTDKIWVADFGLAQVQTDQSHLTRTGDPMGTLRYMSPEQAAGRRDELDHRTDIYSLGVTLYEMLTLQPAISGAGYREMLNNVALHEPPSPKTVDPSLPLELDTILRKAIAKIPAERYASAGEFADDLQAWLDDKPIAAKPPTVIERFSKWRRRNSGLVTVASGFLLLATLGLLATTLMIWREQRATADALVRATEQRLLAQRSFDQARSAVDTFSSLSESELAYRPQLNDLRRSFLETSLSFYQDFLEDRADDPALKSELEETSSRVQSLVDELQVLDNIAPYFRLADPRVQKDLNLSPGEASEIELAVEAFQEEREAAASDLAVGLTTDREANNRVLQEFEENLRQRLTSGQRTRLLQISRQMRLPFTFKTSEIKTLLGLTREQSDDINRIIEETRPGGGPRIGDPMPMGGPGGGPGDGPPGGRGGPGRGGPFGGPPGGGRERLEDGPNDPGGRPPNDFRDRQPPDFWRSQGIQNTVRHILEILTPDQRKKWAELVGPPF</sequence>
<dbReference type="PROSITE" id="PS50011">
    <property type="entry name" value="PROTEIN_KINASE_DOM"/>
    <property type="match status" value="1"/>
</dbReference>
<evidence type="ECO:0000256" key="1">
    <source>
        <dbReference type="ARBA" id="ARBA00012513"/>
    </source>
</evidence>
<gene>
    <name evidence="11" type="primary">prkC_13</name>
    <name evidence="11" type="ORF">FF011L_45240</name>
</gene>
<dbReference type="CDD" id="cd14014">
    <property type="entry name" value="STKc_PknB_like"/>
    <property type="match status" value="1"/>
</dbReference>